<evidence type="ECO:0000256" key="12">
    <source>
        <dbReference type="ARBA" id="ARBA00023204"/>
    </source>
</evidence>
<keyword evidence="6 17" id="KW-0378">Hydrolase</keyword>
<evidence type="ECO:0000256" key="17">
    <source>
        <dbReference type="HAMAP-Rule" id="MF_03065"/>
    </source>
</evidence>
<feature type="binding site" evidence="17">
    <location>
        <position position="178"/>
    </location>
    <ligand>
        <name>[4Fe-4S] cluster</name>
        <dbReference type="ChEBI" id="CHEBI:49883"/>
    </ligand>
</feature>
<keyword evidence="5 17" id="KW-0227">DNA damage</keyword>
<dbReference type="PROSITE" id="PS51193">
    <property type="entry name" value="HELICASE_ATP_BIND_2"/>
    <property type="match status" value="1"/>
</dbReference>
<organism evidence="19 20">
    <name type="scientific">Cephus cinctus</name>
    <name type="common">Wheat stem sawfly</name>
    <dbReference type="NCBI Taxonomy" id="211228"/>
    <lineage>
        <taxon>Eukaryota</taxon>
        <taxon>Metazoa</taxon>
        <taxon>Ecdysozoa</taxon>
        <taxon>Arthropoda</taxon>
        <taxon>Hexapoda</taxon>
        <taxon>Insecta</taxon>
        <taxon>Pterygota</taxon>
        <taxon>Neoptera</taxon>
        <taxon>Endopterygota</taxon>
        <taxon>Hymenoptera</taxon>
        <taxon>Cephoidea</taxon>
        <taxon>Cephidae</taxon>
        <taxon>Cephus</taxon>
    </lineage>
</organism>
<dbReference type="InterPro" id="IPR057498">
    <property type="entry name" value="Rtel1_ARCH"/>
</dbReference>
<evidence type="ECO:0000256" key="2">
    <source>
        <dbReference type="ARBA" id="ARBA00022485"/>
    </source>
</evidence>
<keyword evidence="4 17" id="KW-0547">Nucleotide-binding</keyword>
<keyword evidence="8 17" id="KW-0067">ATP-binding</keyword>
<evidence type="ECO:0000256" key="16">
    <source>
        <dbReference type="ARBA" id="ARBA00073810"/>
    </source>
</evidence>
<dbReference type="PANTHER" id="PTHR11472:SF34">
    <property type="entry name" value="REGULATOR OF TELOMERE ELONGATION HELICASE 1"/>
    <property type="match status" value="1"/>
</dbReference>
<evidence type="ECO:0000256" key="4">
    <source>
        <dbReference type="ARBA" id="ARBA00022741"/>
    </source>
</evidence>
<keyword evidence="3 17" id="KW-0479">Metal-binding</keyword>
<keyword evidence="10 17" id="KW-0411">Iron-sulfur</keyword>
<protein>
    <recommendedName>
        <fullName evidence="16 17">Regulator of telomere elongation helicase 1 homolog</fullName>
        <ecNumber evidence="17">5.6.2.-</ecNumber>
    </recommendedName>
</protein>
<feature type="binding site" evidence="17">
    <location>
        <position position="213"/>
    </location>
    <ligand>
        <name>[4Fe-4S] cluster</name>
        <dbReference type="ChEBI" id="CHEBI:49883"/>
    </ligand>
</feature>
<keyword evidence="19" id="KW-1185">Reference proteome</keyword>
<keyword evidence="14 17" id="KW-0539">Nucleus</keyword>
<reference evidence="20" key="1">
    <citation type="submission" date="2025-08" db="UniProtKB">
        <authorList>
            <consortium name="RefSeq"/>
        </authorList>
    </citation>
    <scope>IDENTIFICATION</scope>
</reference>
<dbReference type="Gene3D" id="3.40.50.300">
    <property type="entry name" value="P-loop containing nucleotide triphosphate hydrolases"/>
    <property type="match status" value="2"/>
</dbReference>
<dbReference type="CTD" id="51750"/>
<dbReference type="SMART" id="SM00487">
    <property type="entry name" value="DEXDc"/>
    <property type="match status" value="1"/>
</dbReference>
<comment type="catalytic activity">
    <reaction evidence="15 17">
        <text>ATP + H2O = ADP + phosphate + H(+)</text>
        <dbReference type="Rhea" id="RHEA:13065"/>
        <dbReference type="ChEBI" id="CHEBI:15377"/>
        <dbReference type="ChEBI" id="CHEBI:15378"/>
        <dbReference type="ChEBI" id="CHEBI:30616"/>
        <dbReference type="ChEBI" id="CHEBI:43474"/>
        <dbReference type="ChEBI" id="CHEBI:456216"/>
    </reaction>
</comment>
<dbReference type="GO" id="GO:0006281">
    <property type="term" value="P:DNA repair"/>
    <property type="evidence" value="ECO:0007669"/>
    <property type="project" value="UniProtKB-UniRule"/>
</dbReference>
<dbReference type="InterPro" id="IPR013020">
    <property type="entry name" value="Rad3/Chl1-like"/>
</dbReference>
<evidence type="ECO:0000313" key="19">
    <source>
        <dbReference type="Proteomes" id="UP000694920"/>
    </source>
</evidence>
<dbReference type="Pfam" id="PF06733">
    <property type="entry name" value="DEAD_2"/>
    <property type="match status" value="1"/>
</dbReference>
<dbReference type="HAMAP" id="MF_03065">
    <property type="entry name" value="RTEL1"/>
    <property type="match status" value="1"/>
</dbReference>
<dbReference type="InterPro" id="IPR006554">
    <property type="entry name" value="Helicase-like_DEXD_c2"/>
</dbReference>
<dbReference type="GO" id="GO:0010569">
    <property type="term" value="P:regulation of double-strand break repair via homologous recombination"/>
    <property type="evidence" value="ECO:0007669"/>
    <property type="project" value="UniProtKB-UniRule"/>
</dbReference>
<dbReference type="GO" id="GO:0090657">
    <property type="term" value="P:telomeric loop disassembly"/>
    <property type="evidence" value="ECO:0007669"/>
    <property type="project" value="TreeGrafter"/>
</dbReference>
<evidence type="ECO:0000256" key="1">
    <source>
        <dbReference type="ARBA" id="ARBA00004123"/>
    </source>
</evidence>
<dbReference type="GO" id="GO:0005524">
    <property type="term" value="F:ATP binding"/>
    <property type="evidence" value="ECO:0007669"/>
    <property type="project" value="UniProtKB-UniRule"/>
</dbReference>
<dbReference type="SMART" id="SM00491">
    <property type="entry name" value="HELICc2"/>
    <property type="match status" value="1"/>
</dbReference>
<dbReference type="NCBIfam" id="TIGR00604">
    <property type="entry name" value="rad3"/>
    <property type="match status" value="1"/>
</dbReference>
<name>A0AAJ7W611_CEPCN</name>
<keyword evidence="9 17" id="KW-0408">Iron</keyword>
<accession>A0AAJ7W611</accession>
<proteinExistence type="inferred from homology"/>
<gene>
    <name evidence="20" type="primary">LOC107272744</name>
</gene>
<evidence type="ECO:0000256" key="9">
    <source>
        <dbReference type="ARBA" id="ARBA00023004"/>
    </source>
</evidence>
<keyword evidence="12 17" id="KW-0234">DNA repair</keyword>
<dbReference type="Pfam" id="PF23109">
    <property type="entry name" value="ARCH_RTEL1"/>
    <property type="match status" value="1"/>
</dbReference>
<dbReference type="InterPro" id="IPR030845">
    <property type="entry name" value="RTEL1"/>
</dbReference>
<dbReference type="EC" id="5.6.2.-" evidence="17"/>
<evidence type="ECO:0000256" key="7">
    <source>
        <dbReference type="ARBA" id="ARBA00022806"/>
    </source>
</evidence>
<dbReference type="GO" id="GO:0051539">
    <property type="term" value="F:4 iron, 4 sulfur cluster binding"/>
    <property type="evidence" value="ECO:0007669"/>
    <property type="project" value="UniProtKB-UniRule"/>
</dbReference>
<dbReference type="Gene3D" id="1.20.1160.20">
    <property type="match status" value="1"/>
</dbReference>
<dbReference type="GO" id="GO:0003678">
    <property type="term" value="F:DNA helicase activity"/>
    <property type="evidence" value="ECO:0007669"/>
    <property type="project" value="UniProtKB-UniRule"/>
</dbReference>
<dbReference type="InterPro" id="IPR010614">
    <property type="entry name" value="RAD3-like_helicase_DEAD"/>
</dbReference>
<dbReference type="GeneID" id="107272744"/>
<dbReference type="GO" id="GO:0003677">
    <property type="term" value="F:DNA binding"/>
    <property type="evidence" value="ECO:0007669"/>
    <property type="project" value="UniProtKB-UniRule"/>
</dbReference>
<comment type="subcellular location">
    <subcellularLocation>
        <location evidence="1 17">Nucleus</location>
    </subcellularLocation>
</comment>
<feature type="binding site" evidence="17">
    <location>
        <position position="169"/>
    </location>
    <ligand>
        <name>[4Fe-4S] cluster</name>
        <dbReference type="ChEBI" id="CHEBI:49883"/>
    </ligand>
</feature>
<evidence type="ECO:0000256" key="15">
    <source>
        <dbReference type="ARBA" id="ARBA00049360"/>
    </source>
</evidence>
<evidence type="ECO:0000256" key="3">
    <source>
        <dbReference type="ARBA" id="ARBA00022723"/>
    </source>
</evidence>
<comment type="function">
    <text evidence="17">A probable ATP-dependent DNA helicase implicated in DNA repair and the maintenance of genomic stability. Acts as an anti-recombinase to counteract toxic recombination and limit crossover during meiosis. Regulates meiotic recombination and crossover homeostasis by physically dissociating strand invasion events and thereby promotes noncrossover repair by meiotic synthesis dependent strand annealing (SDSA) as well as disassembly of D loop recombination intermediates.</text>
</comment>
<evidence type="ECO:0000256" key="6">
    <source>
        <dbReference type="ARBA" id="ARBA00022801"/>
    </source>
</evidence>
<evidence type="ECO:0000256" key="14">
    <source>
        <dbReference type="ARBA" id="ARBA00023242"/>
    </source>
</evidence>
<dbReference type="FunFam" id="3.40.50.300:FF:000691">
    <property type="entry name" value="Regulator of telomere elongation helicase 1"/>
    <property type="match status" value="1"/>
</dbReference>
<feature type="binding site" evidence="17">
    <location>
        <position position="151"/>
    </location>
    <ligand>
        <name>[4Fe-4S] cluster</name>
        <dbReference type="ChEBI" id="CHEBI:49883"/>
    </ligand>
</feature>
<dbReference type="InterPro" id="IPR027417">
    <property type="entry name" value="P-loop_NTPase"/>
</dbReference>
<dbReference type="FunFam" id="3.40.50.300:FF:000431">
    <property type="entry name" value="Regulator of telomere elongation helicase 1"/>
    <property type="match status" value="1"/>
</dbReference>
<dbReference type="Pfam" id="PF13307">
    <property type="entry name" value="Helicase_C_2"/>
    <property type="match status" value="1"/>
</dbReference>
<dbReference type="GO" id="GO:0045910">
    <property type="term" value="P:negative regulation of DNA recombination"/>
    <property type="evidence" value="ECO:0007669"/>
    <property type="project" value="TreeGrafter"/>
</dbReference>
<dbReference type="GO" id="GO:0016818">
    <property type="term" value="F:hydrolase activity, acting on acid anhydrides, in phosphorus-containing anhydrides"/>
    <property type="evidence" value="ECO:0007669"/>
    <property type="project" value="InterPro"/>
</dbReference>
<evidence type="ECO:0000256" key="13">
    <source>
        <dbReference type="ARBA" id="ARBA00023235"/>
    </source>
</evidence>
<dbReference type="GO" id="GO:0005634">
    <property type="term" value="C:nucleus"/>
    <property type="evidence" value="ECO:0007669"/>
    <property type="project" value="UniProtKB-SubCell"/>
</dbReference>
<evidence type="ECO:0000256" key="5">
    <source>
        <dbReference type="ARBA" id="ARBA00022763"/>
    </source>
</evidence>
<dbReference type="SMART" id="SM00488">
    <property type="entry name" value="DEXDc2"/>
    <property type="match status" value="1"/>
</dbReference>
<dbReference type="SUPFAM" id="SSF52540">
    <property type="entry name" value="P-loop containing nucleoside triphosphate hydrolases"/>
    <property type="match status" value="2"/>
</dbReference>
<dbReference type="AlphaFoldDB" id="A0AAJ7W611"/>
<dbReference type="GO" id="GO:0046872">
    <property type="term" value="F:metal ion binding"/>
    <property type="evidence" value="ECO:0007669"/>
    <property type="project" value="UniProtKB-UniRule"/>
</dbReference>
<evidence type="ECO:0000256" key="10">
    <source>
        <dbReference type="ARBA" id="ARBA00023014"/>
    </source>
</evidence>
<dbReference type="GO" id="GO:1904430">
    <property type="term" value="P:negative regulation of t-circle formation"/>
    <property type="evidence" value="ECO:0007669"/>
    <property type="project" value="TreeGrafter"/>
</dbReference>
<evidence type="ECO:0000259" key="18">
    <source>
        <dbReference type="PROSITE" id="PS51193"/>
    </source>
</evidence>
<dbReference type="InterPro" id="IPR014001">
    <property type="entry name" value="Helicase_ATP-bd"/>
</dbReference>
<dbReference type="Proteomes" id="UP000694920">
    <property type="component" value="Unplaced"/>
</dbReference>
<keyword evidence="7 17" id="KW-0347">Helicase</keyword>
<evidence type="ECO:0000256" key="8">
    <source>
        <dbReference type="ARBA" id="ARBA00022840"/>
    </source>
</evidence>
<feature type="domain" description="Helicase ATP-binding" evidence="18">
    <location>
        <begin position="7"/>
        <end position="333"/>
    </location>
</feature>
<keyword evidence="11 17" id="KW-0238">DNA-binding</keyword>
<keyword evidence="13 17" id="KW-0413">Isomerase</keyword>
<dbReference type="InterPro" id="IPR045028">
    <property type="entry name" value="DinG/Rad3-like"/>
</dbReference>
<evidence type="ECO:0000256" key="11">
    <source>
        <dbReference type="ARBA" id="ARBA00023125"/>
    </source>
</evidence>
<keyword evidence="2 17" id="KW-0004">4Fe-4S</keyword>
<dbReference type="CDD" id="cd18788">
    <property type="entry name" value="SF2_C_XPD"/>
    <property type="match status" value="1"/>
</dbReference>
<dbReference type="RefSeq" id="XP_024945814.1">
    <property type="nucleotide sequence ID" value="XM_025090046.1"/>
</dbReference>
<dbReference type="InterPro" id="IPR014013">
    <property type="entry name" value="Helic_SF1/SF2_ATP-bd_DinG/Rad3"/>
</dbReference>
<dbReference type="PANTHER" id="PTHR11472">
    <property type="entry name" value="DNA REPAIR DEAD HELICASE RAD3/XP-D SUBFAMILY MEMBER"/>
    <property type="match status" value="1"/>
</dbReference>
<dbReference type="InterPro" id="IPR006555">
    <property type="entry name" value="ATP-dep_Helicase_C"/>
</dbReference>
<comment type="similarity">
    <text evidence="17">Belongs to the helicase family. RAD3/XPD subfamily.</text>
</comment>
<dbReference type="GO" id="GO:0070182">
    <property type="term" value="F:DNA polymerase binding"/>
    <property type="evidence" value="ECO:0007669"/>
    <property type="project" value="TreeGrafter"/>
</dbReference>
<dbReference type="GO" id="GO:0006310">
    <property type="term" value="P:DNA recombination"/>
    <property type="evidence" value="ECO:0007669"/>
    <property type="project" value="InterPro"/>
</dbReference>
<dbReference type="KEGG" id="ccin:107272744"/>
<sequence length="1019" mass="115786">MPDIIINGITISFPFQPYSVQEEYMRKVIECLQDSKHGVLESPTGTGKTLSLLCSSLSWLLVKKAQLQAQAAAGATDKLDFGGQFFSKLTNSLDKAVGKPDQQTSSFGPTLPKIIYASRTHSQLSQAMQELKRSSYKHVTAAVIGSRDQLCIHPEVSKEHSSFIKIQMCQAKVKGRTCFYYNNVASRQDDPIFKQEIMDIEDLVKVGQKMKCCPYFLSRELKQRADITFMPYNYLLDPKTRKTQGIELQNNVVLLDEGHNVEKMCEEAASLQISSTDIAICIDAITAIMQDFANEATNCDFSQDITSNLQKDFSSEDLCILKEMFLELEKAIDSIEIKKREEGETLPGEYIFELLEKAQLTHGKEQLVIDKLDKIILYLSTTSTSPFTRKGNGLQKFSDLLRIAFSSGGSLQHRQNVMQCYKVHIQFEESKKNYKNDGWEIKKPSSTKNEGKLISYWCFSPGFGMKQLVEQGIRSVIITSGTLSPLKPTISELSIPISVQLENPHVISGSQVCVGVLSKGPDGYQLNSSYNTRNNPKYIASLGRTIYNFSCLIPDGILVFFPSYSIMKKCRDDWQNTGLWTQIADRKPIYVEPHTKDGFVNVMNEYYQKIRDPSCKGALFMAVCRGKVSEGLDFADANGRAVLITGLPYPPFKDPRVVLKQKYLEELRSKNKEGLTGKQWYQLEASRAVNQAIGRIIRHKNDYGAIILCDCRFEDSNFKSQLSAWLRPHITKFDNFGTITRNLREFFRHAGATLPRPKMQALRNDINEYSLPAVPARFDIAVSRPVKTNVKVEAESTLKLEESSIEYSSDKAPIENSKEIDFTEFTDVLSTASRTVINFSDCKLKDDWTRCELTQIVTEPAAKKRKLKILPLGFNANVSEPSTSRDLTFADTTNISTQSEETTKDAVRNKKRELGINYVKSVKLSLTKEKFKVFRTMADAYRKHGKFEDLMNSLEYLFSAKENLQHLFEGFRMYLKKEHESFFDEHIKNMKRNSHLSGYNNEIASRECTSWTLAKFFEY</sequence>
<evidence type="ECO:0000313" key="20">
    <source>
        <dbReference type="RefSeq" id="XP_024945814.1"/>
    </source>
</evidence>
<dbReference type="GO" id="GO:0006260">
    <property type="term" value="P:DNA replication"/>
    <property type="evidence" value="ECO:0007669"/>
    <property type="project" value="InterPro"/>
</dbReference>
<dbReference type="Pfam" id="PF23116">
    <property type="entry name" value="HHD_RTEL1"/>
    <property type="match status" value="1"/>
</dbReference>